<proteinExistence type="inferred from homology"/>
<dbReference type="GO" id="GO:0008932">
    <property type="term" value="F:lytic endotransglycosylase activity"/>
    <property type="evidence" value="ECO:0007669"/>
    <property type="project" value="TreeGrafter"/>
</dbReference>
<feature type="region of interest" description="Disordered" evidence="2">
    <location>
        <begin position="36"/>
        <end position="72"/>
    </location>
</feature>
<dbReference type="PROSITE" id="PS51782">
    <property type="entry name" value="LYSM"/>
    <property type="match status" value="3"/>
</dbReference>
<dbReference type="Gene3D" id="1.10.530.10">
    <property type="match status" value="1"/>
</dbReference>
<dbReference type="SMART" id="SM00257">
    <property type="entry name" value="LysM"/>
    <property type="match status" value="3"/>
</dbReference>
<dbReference type="Gene3D" id="3.10.350.10">
    <property type="entry name" value="LysM domain"/>
    <property type="match status" value="3"/>
</dbReference>
<feature type="domain" description="LysM" evidence="3">
    <location>
        <begin position="356"/>
        <end position="399"/>
    </location>
</feature>
<dbReference type="InterPro" id="IPR023346">
    <property type="entry name" value="Lysozyme-like_dom_sf"/>
</dbReference>
<accession>A0A0S2KCR2</accession>
<feature type="domain" description="LysM" evidence="3">
    <location>
        <begin position="491"/>
        <end position="535"/>
    </location>
</feature>
<dbReference type="InterPro" id="IPR008258">
    <property type="entry name" value="Transglycosylase_SLT_dom_1"/>
</dbReference>
<sequence length="539" mass="61370">MISVLHKPRFRRRRLAALISFTLLINACSTLQDEIPEEPGSLSEARNQTSTANQTRRRDINRPLPTAEQATPLSEAEIAFRDSIWSRISEGMQFYHRHYNDDIQEAIDWFVENPDYLTEVSERATPFIFEITDEIERRGLPMELALLPVVESAFRPEARSRANAAGLWQFMAPTARSMGLKRDWWYDGRHDPIASTSAALDYLERLYQQFDQDWLLALAAYNAGQGNVSRALSRNQQRGQNSDFWSLALPRETRRHVPRLLGLSYVMADPLKYGLTLSPVPDEPWLARVDVGNQIDLTLAAQLADLEPEVFYQLNPGYLQWATHPDGPHIVNLPIDRQELFESRLEDLGDQQITWDRYQIKPGDTLIAIARNYRTTVGALQQVNNISGSRIRAGDSLLIPRAYREGDLLPSIQLAADNQSPIPAGIYTVRSGDSLWGIANRYRLTVAELINWNQLSSEAILQPGQRLMLQDPALTASTNIRSSQNPDMQVTRYEVRSGDTLVRIARSHGISVDQILQWNNIRRNALIHPGQELRLYLNQ</sequence>
<dbReference type="CDD" id="cd16894">
    <property type="entry name" value="MltD-like"/>
    <property type="match status" value="1"/>
</dbReference>
<dbReference type="SUPFAM" id="SSF54106">
    <property type="entry name" value="LysM domain"/>
    <property type="match status" value="3"/>
</dbReference>
<comment type="similarity">
    <text evidence="1">Belongs to the transglycosylase Slt family.</text>
</comment>
<dbReference type="Pfam" id="PF01464">
    <property type="entry name" value="SLT"/>
    <property type="match status" value="1"/>
</dbReference>
<evidence type="ECO:0000256" key="1">
    <source>
        <dbReference type="ARBA" id="ARBA00007734"/>
    </source>
</evidence>
<dbReference type="KEGG" id="pspi:PS2015_1449"/>
<dbReference type="Proteomes" id="UP000065641">
    <property type="component" value="Chromosome"/>
</dbReference>
<dbReference type="PATRIC" id="fig|1249552.3.peg.1453"/>
<gene>
    <name evidence="4" type="ORF">PS2015_1449</name>
</gene>
<dbReference type="InterPro" id="IPR036779">
    <property type="entry name" value="LysM_dom_sf"/>
</dbReference>
<evidence type="ECO:0000256" key="2">
    <source>
        <dbReference type="SAM" id="MobiDB-lite"/>
    </source>
</evidence>
<evidence type="ECO:0000313" key="5">
    <source>
        <dbReference type="Proteomes" id="UP000065641"/>
    </source>
</evidence>
<dbReference type="GO" id="GO:0016020">
    <property type="term" value="C:membrane"/>
    <property type="evidence" value="ECO:0007669"/>
    <property type="project" value="InterPro"/>
</dbReference>
<evidence type="ECO:0000259" key="3">
    <source>
        <dbReference type="PROSITE" id="PS51782"/>
    </source>
</evidence>
<keyword evidence="5" id="KW-1185">Reference proteome</keyword>
<feature type="domain" description="LysM" evidence="3">
    <location>
        <begin position="425"/>
        <end position="469"/>
    </location>
</feature>
<dbReference type="GO" id="GO:0000270">
    <property type="term" value="P:peptidoglycan metabolic process"/>
    <property type="evidence" value="ECO:0007669"/>
    <property type="project" value="InterPro"/>
</dbReference>
<dbReference type="PANTHER" id="PTHR33734">
    <property type="entry name" value="LYSM DOMAIN-CONTAINING GPI-ANCHORED PROTEIN 2"/>
    <property type="match status" value="1"/>
</dbReference>
<dbReference type="EMBL" id="CP013189">
    <property type="protein sequence ID" value="ALO46106.1"/>
    <property type="molecule type" value="Genomic_DNA"/>
</dbReference>
<protein>
    <submittedName>
        <fullName evidence="4">Murein transglycosylase</fullName>
    </submittedName>
</protein>
<dbReference type="InterPro" id="IPR018392">
    <property type="entry name" value="LysM"/>
</dbReference>
<dbReference type="InterPro" id="IPR000189">
    <property type="entry name" value="Transglyc_AS"/>
</dbReference>
<dbReference type="PANTHER" id="PTHR33734:SF22">
    <property type="entry name" value="MEMBRANE-BOUND LYTIC MUREIN TRANSGLYCOSYLASE D"/>
    <property type="match status" value="1"/>
</dbReference>
<organism evidence="4 5">
    <name type="scientific">Pseudohongiella spirulinae</name>
    <dbReference type="NCBI Taxonomy" id="1249552"/>
    <lineage>
        <taxon>Bacteria</taxon>
        <taxon>Pseudomonadati</taxon>
        <taxon>Pseudomonadota</taxon>
        <taxon>Gammaproteobacteria</taxon>
        <taxon>Pseudomonadales</taxon>
        <taxon>Pseudohongiellaceae</taxon>
        <taxon>Pseudohongiella</taxon>
    </lineage>
</organism>
<dbReference type="AlphaFoldDB" id="A0A0S2KCR2"/>
<dbReference type="OrthoDB" id="9815002at2"/>
<evidence type="ECO:0000313" key="4">
    <source>
        <dbReference type="EMBL" id="ALO46106.1"/>
    </source>
</evidence>
<dbReference type="PROSITE" id="PS00922">
    <property type="entry name" value="TRANSGLYCOSYLASE"/>
    <property type="match status" value="1"/>
</dbReference>
<dbReference type="RefSeq" id="WP_082628025.1">
    <property type="nucleotide sequence ID" value="NZ_CP013189.1"/>
</dbReference>
<dbReference type="CDD" id="cd00118">
    <property type="entry name" value="LysM"/>
    <property type="match status" value="3"/>
</dbReference>
<dbReference type="Pfam" id="PF01476">
    <property type="entry name" value="LysM"/>
    <property type="match status" value="3"/>
</dbReference>
<dbReference type="STRING" id="1249552.PS2015_1449"/>
<dbReference type="SUPFAM" id="SSF53955">
    <property type="entry name" value="Lysozyme-like"/>
    <property type="match status" value="1"/>
</dbReference>
<feature type="compositionally biased region" description="Polar residues" evidence="2">
    <location>
        <begin position="44"/>
        <end position="54"/>
    </location>
</feature>
<reference evidence="4 5" key="1">
    <citation type="submission" date="2015-11" db="EMBL/GenBank/DDBJ databases">
        <authorList>
            <person name="Zhang Y."/>
            <person name="Guo Z."/>
        </authorList>
    </citation>
    <scope>NUCLEOTIDE SEQUENCE [LARGE SCALE GENOMIC DNA]</scope>
    <source>
        <strain evidence="4 5">KCTC 32221</strain>
    </source>
</reference>
<name>A0A0S2KCR2_9GAMM</name>